<accession>A0A261G5T5</accession>
<organism evidence="1 2">
    <name type="scientific">Bifidobacterium aquikefiri</name>
    <dbReference type="NCBI Taxonomy" id="1653207"/>
    <lineage>
        <taxon>Bacteria</taxon>
        <taxon>Bacillati</taxon>
        <taxon>Actinomycetota</taxon>
        <taxon>Actinomycetes</taxon>
        <taxon>Bifidobacteriales</taxon>
        <taxon>Bifidobacteriaceae</taxon>
        <taxon>Bifidobacterium</taxon>
    </lineage>
</organism>
<evidence type="ECO:0000313" key="1">
    <source>
        <dbReference type="EMBL" id="OZG66797.1"/>
    </source>
</evidence>
<dbReference type="Proteomes" id="UP000216451">
    <property type="component" value="Unassembled WGS sequence"/>
</dbReference>
<keyword evidence="2" id="KW-1185">Reference proteome</keyword>
<name>A0A261G5T5_9BIFI</name>
<dbReference type="EMBL" id="MWXA01000005">
    <property type="protein sequence ID" value="OZG66797.1"/>
    <property type="molecule type" value="Genomic_DNA"/>
</dbReference>
<dbReference type="AlphaFoldDB" id="A0A261G5T5"/>
<proteinExistence type="predicted"/>
<gene>
    <name evidence="1" type="ORF">BAQU_0869</name>
</gene>
<sequence length="52" mass="5687">MRKDGESHSCADSPSFRIDNGASYLADIKNQDEIIIHDLTTAMEASRCASNT</sequence>
<protein>
    <submittedName>
        <fullName evidence="1">Uncharacterized protein</fullName>
    </submittedName>
</protein>
<evidence type="ECO:0000313" key="2">
    <source>
        <dbReference type="Proteomes" id="UP000216451"/>
    </source>
</evidence>
<comment type="caution">
    <text evidence="1">The sequence shown here is derived from an EMBL/GenBank/DDBJ whole genome shotgun (WGS) entry which is preliminary data.</text>
</comment>
<reference evidence="1 2" key="1">
    <citation type="journal article" date="2017" name="BMC Genomics">
        <title>Comparative genomic and phylogenomic analyses of the Bifidobacteriaceae family.</title>
        <authorList>
            <person name="Lugli G.A."/>
            <person name="Milani C."/>
            <person name="Turroni F."/>
            <person name="Duranti S."/>
            <person name="Mancabelli L."/>
            <person name="Mangifesta M."/>
            <person name="Ferrario C."/>
            <person name="Modesto M."/>
            <person name="Mattarelli P."/>
            <person name="Jiri K."/>
            <person name="van Sinderen D."/>
            <person name="Ventura M."/>
        </authorList>
    </citation>
    <scope>NUCLEOTIDE SEQUENCE [LARGE SCALE GENOMIC DNA]</scope>
    <source>
        <strain evidence="1 2">LMG 28769</strain>
    </source>
</reference>